<dbReference type="InterPro" id="IPR038987">
    <property type="entry name" value="MoeA-like"/>
</dbReference>
<accession>A0ABV9H4Q0</accession>
<comment type="catalytic activity">
    <reaction evidence="5">
        <text>adenylyl-molybdopterin + molybdate = Mo-molybdopterin + AMP + H(+)</text>
        <dbReference type="Rhea" id="RHEA:35047"/>
        <dbReference type="ChEBI" id="CHEBI:15378"/>
        <dbReference type="ChEBI" id="CHEBI:36264"/>
        <dbReference type="ChEBI" id="CHEBI:62727"/>
        <dbReference type="ChEBI" id="CHEBI:71302"/>
        <dbReference type="ChEBI" id="CHEBI:456215"/>
        <dbReference type="EC" id="2.10.1.1"/>
    </reaction>
</comment>
<evidence type="ECO:0000313" key="9">
    <source>
        <dbReference type="Proteomes" id="UP001596042"/>
    </source>
</evidence>
<dbReference type="Gene3D" id="3.40.980.10">
    <property type="entry name" value="MoaB/Mog-like domain"/>
    <property type="match status" value="1"/>
</dbReference>
<evidence type="ECO:0000256" key="3">
    <source>
        <dbReference type="ARBA" id="ARBA00010763"/>
    </source>
</evidence>
<reference evidence="9" key="1">
    <citation type="journal article" date="2019" name="Int. J. Syst. Evol. Microbiol.">
        <title>The Global Catalogue of Microorganisms (GCM) 10K type strain sequencing project: providing services to taxonomists for standard genome sequencing and annotation.</title>
        <authorList>
            <consortium name="The Broad Institute Genomics Platform"/>
            <consortium name="The Broad Institute Genome Sequencing Center for Infectious Disease"/>
            <person name="Wu L."/>
            <person name="Ma J."/>
        </authorList>
    </citation>
    <scope>NUCLEOTIDE SEQUENCE [LARGE SCALE GENOMIC DNA]</scope>
    <source>
        <strain evidence="9">CGMCC 1.15731</strain>
    </source>
</reference>
<dbReference type="Gene3D" id="3.90.105.10">
    <property type="entry name" value="Molybdopterin biosynthesis moea protein, domain 2"/>
    <property type="match status" value="1"/>
</dbReference>
<dbReference type="Pfam" id="PF03453">
    <property type="entry name" value="MoeA_N"/>
    <property type="match status" value="1"/>
</dbReference>
<dbReference type="EC" id="2.10.1.1" evidence="6"/>
<dbReference type="InterPro" id="IPR005111">
    <property type="entry name" value="MoeA_C_domain_IV"/>
</dbReference>
<comment type="function">
    <text evidence="1 6">Catalyzes the insertion of molybdate into adenylated molybdopterin with the concomitant release of AMP.</text>
</comment>
<keyword evidence="6" id="KW-0500">Molybdenum</keyword>
<dbReference type="Pfam" id="PF00994">
    <property type="entry name" value="MoCF_biosynth"/>
    <property type="match status" value="1"/>
</dbReference>
<dbReference type="NCBIfam" id="NF045515">
    <property type="entry name" value="Glp_gephyrin"/>
    <property type="match status" value="1"/>
</dbReference>
<protein>
    <recommendedName>
        <fullName evidence="6">Molybdopterin molybdenumtransferase</fullName>
        <ecNumber evidence="6">2.10.1.1</ecNumber>
    </recommendedName>
</protein>
<evidence type="ECO:0000256" key="6">
    <source>
        <dbReference type="RuleBase" id="RU365090"/>
    </source>
</evidence>
<evidence type="ECO:0000313" key="8">
    <source>
        <dbReference type="EMBL" id="MFC4625277.1"/>
    </source>
</evidence>
<dbReference type="InterPro" id="IPR036688">
    <property type="entry name" value="MoeA_C_domain_IV_sf"/>
</dbReference>
<evidence type="ECO:0000259" key="7">
    <source>
        <dbReference type="SMART" id="SM00852"/>
    </source>
</evidence>
<evidence type="ECO:0000256" key="1">
    <source>
        <dbReference type="ARBA" id="ARBA00002901"/>
    </source>
</evidence>
<feature type="domain" description="MoaB/Mog" evidence="7">
    <location>
        <begin position="177"/>
        <end position="320"/>
    </location>
</feature>
<dbReference type="CDD" id="cd00887">
    <property type="entry name" value="MoeA"/>
    <property type="match status" value="1"/>
</dbReference>
<name>A0ABV9H4Q0_9HYPH</name>
<dbReference type="InterPro" id="IPR036425">
    <property type="entry name" value="MoaB/Mog-like_dom_sf"/>
</dbReference>
<dbReference type="SMART" id="SM00852">
    <property type="entry name" value="MoCF_biosynth"/>
    <property type="match status" value="1"/>
</dbReference>
<dbReference type="PANTHER" id="PTHR10192:SF5">
    <property type="entry name" value="GEPHYRIN"/>
    <property type="match status" value="1"/>
</dbReference>
<comment type="similarity">
    <text evidence="3 6">Belongs to the MoeA family.</text>
</comment>
<comment type="pathway">
    <text evidence="2 6">Cofactor biosynthesis; molybdopterin biosynthesis.</text>
</comment>
<dbReference type="Gene3D" id="2.40.340.10">
    <property type="entry name" value="MoeA, C-terminal, domain IV"/>
    <property type="match status" value="1"/>
</dbReference>
<dbReference type="InterPro" id="IPR036135">
    <property type="entry name" value="MoeA_linker/N_sf"/>
</dbReference>
<dbReference type="SUPFAM" id="SSF63867">
    <property type="entry name" value="MoeA C-terminal domain-like"/>
    <property type="match status" value="1"/>
</dbReference>
<proteinExistence type="inferred from homology"/>
<evidence type="ECO:0000256" key="5">
    <source>
        <dbReference type="ARBA" id="ARBA00047317"/>
    </source>
</evidence>
<comment type="caution">
    <text evidence="8">The sequence shown here is derived from an EMBL/GenBank/DDBJ whole genome shotgun (WGS) entry which is preliminary data.</text>
</comment>
<sequence length="404" mass="42465">MSMLSVDEALERILSSVMPTGTETVPIAEAGNRILAEPVIARLNQPPFDCSAMDGYALIAPEPVTYPFTAEIIGESAAGMHFTGTLHPGQAVRIFTGAPLPDGADTVVIQENTARTGNQVTILDGVSKGRHIRRAGLDFTMGEMLVETGTRLDARHLALTAASGNATVTVAKRPRIAILATGNELVLPGTPPGPDQIIASNNYAIGAIVRSAGGIADDQGILHDNLDMITTAIDAAIARGSDIIVTSGGASVGDHDYVAAALKANQVEIGFWKIAMRPGKPLMYGRKTISGRVVHFLGLPGNPVSSFICSLVFLRPLIATLTGLKQTVTPQPAILGVDMPTNGERRDFVRVKLESDATGRLVATPFPVQDSSMLTALARSDAILIRRENAPAARAGDDCEIVPL</sequence>
<keyword evidence="4 6" id="KW-0501">Molybdenum cofactor biosynthesis</keyword>
<evidence type="ECO:0000256" key="2">
    <source>
        <dbReference type="ARBA" id="ARBA00005046"/>
    </source>
</evidence>
<keyword evidence="9" id="KW-1185">Reference proteome</keyword>
<keyword evidence="6" id="KW-0808">Transferase</keyword>
<organism evidence="8 9">
    <name type="scientific">Daeguia caeni</name>
    <dbReference type="NCBI Taxonomy" id="439612"/>
    <lineage>
        <taxon>Bacteria</taxon>
        <taxon>Pseudomonadati</taxon>
        <taxon>Pseudomonadota</taxon>
        <taxon>Alphaproteobacteria</taxon>
        <taxon>Hyphomicrobiales</taxon>
        <taxon>Brucellaceae</taxon>
        <taxon>Daeguia</taxon>
    </lineage>
</organism>
<evidence type="ECO:0000256" key="4">
    <source>
        <dbReference type="ARBA" id="ARBA00023150"/>
    </source>
</evidence>
<dbReference type="RefSeq" id="WP_374829416.1">
    <property type="nucleotide sequence ID" value="NZ_JBHEEZ010000001.1"/>
</dbReference>
<dbReference type="SUPFAM" id="SSF53218">
    <property type="entry name" value="Molybdenum cofactor biosynthesis proteins"/>
    <property type="match status" value="1"/>
</dbReference>
<dbReference type="Gene3D" id="2.170.190.11">
    <property type="entry name" value="Molybdopterin biosynthesis moea protein, domain 3"/>
    <property type="match status" value="1"/>
</dbReference>
<keyword evidence="6" id="KW-0460">Magnesium</keyword>
<comment type="cofactor">
    <cofactor evidence="6">
        <name>Mg(2+)</name>
        <dbReference type="ChEBI" id="CHEBI:18420"/>
    </cofactor>
</comment>
<dbReference type="Pfam" id="PF03454">
    <property type="entry name" value="MoeA_C"/>
    <property type="match status" value="1"/>
</dbReference>
<dbReference type="EMBL" id="JBHSEL010000053">
    <property type="protein sequence ID" value="MFC4625277.1"/>
    <property type="molecule type" value="Genomic_DNA"/>
</dbReference>
<dbReference type="InterPro" id="IPR005110">
    <property type="entry name" value="MoeA_linker/N"/>
</dbReference>
<dbReference type="Proteomes" id="UP001596042">
    <property type="component" value="Unassembled WGS sequence"/>
</dbReference>
<dbReference type="PANTHER" id="PTHR10192">
    <property type="entry name" value="MOLYBDOPTERIN BIOSYNTHESIS PROTEIN"/>
    <property type="match status" value="1"/>
</dbReference>
<dbReference type="InterPro" id="IPR001453">
    <property type="entry name" value="MoaB/Mog_dom"/>
</dbReference>
<keyword evidence="6" id="KW-0479">Metal-binding</keyword>
<dbReference type="SUPFAM" id="SSF63882">
    <property type="entry name" value="MoeA N-terminal region -like"/>
    <property type="match status" value="1"/>
</dbReference>
<gene>
    <name evidence="8" type="primary">glp</name>
    <name evidence="8" type="ORF">ACFO1V_08585</name>
</gene>